<sequence>MSSHQNARLTPHGRGLLVRRILDG</sequence>
<organism evidence="1 2">
    <name type="scientific">Stutzerimonas kirkiae</name>
    <dbReference type="NCBI Taxonomy" id="2211392"/>
    <lineage>
        <taxon>Bacteria</taxon>
        <taxon>Pseudomonadati</taxon>
        <taxon>Pseudomonadota</taxon>
        <taxon>Gammaproteobacteria</taxon>
        <taxon>Pseudomonadales</taxon>
        <taxon>Pseudomonadaceae</taxon>
        <taxon>Stutzerimonas</taxon>
    </lineage>
</organism>
<dbReference type="Proteomes" id="UP000292639">
    <property type="component" value="Unassembled WGS sequence"/>
</dbReference>
<gene>
    <name evidence="1" type="ORF">DNJ96_11005</name>
</gene>
<protein>
    <submittedName>
        <fullName evidence="1">Uncharacterized protein</fullName>
    </submittedName>
</protein>
<name>A0A4Q9R8E1_9GAMM</name>
<evidence type="ECO:0000313" key="2">
    <source>
        <dbReference type="Proteomes" id="UP000292639"/>
    </source>
</evidence>
<dbReference type="AlphaFoldDB" id="A0A4Q9R8E1"/>
<keyword evidence="2" id="KW-1185">Reference proteome</keyword>
<evidence type="ECO:0000313" key="1">
    <source>
        <dbReference type="EMBL" id="TBU96308.1"/>
    </source>
</evidence>
<accession>A0A4Q9R8E1</accession>
<dbReference type="EMBL" id="QJUP01000013">
    <property type="protein sequence ID" value="TBU96308.1"/>
    <property type="molecule type" value="Genomic_DNA"/>
</dbReference>
<reference evidence="1 2" key="1">
    <citation type="submission" date="2018-06" db="EMBL/GenBank/DDBJ databases">
        <title>Three novel Pseudomonas species isolated from symptomatic oak.</title>
        <authorList>
            <person name="Bueno-Gonzalez V."/>
            <person name="Brady C."/>
        </authorList>
    </citation>
    <scope>NUCLEOTIDE SEQUENCE [LARGE SCALE GENOMIC DNA]</scope>
    <source>
        <strain evidence="1 2">P17C</strain>
    </source>
</reference>
<comment type="caution">
    <text evidence="1">The sequence shown here is derived from an EMBL/GenBank/DDBJ whole genome shotgun (WGS) entry which is preliminary data.</text>
</comment>
<proteinExistence type="predicted"/>